<evidence type="ECO:0000313" key="3">
    <source>
        <dbReference type="Ensembl" id="ENSSDUP00000026739.1"/>
    </source>
</evidence>
<reference evidence="3" key="2">
    <citation type="submission" date="2025-09" db="UniProtKB">
        <authorList>
            <consortium name="Ensembl"/>
        </authorList>
    </citation>
    <scope>IDENTIFICATION</scope>
</reference>
<evidence type="ECO:0000256" key="1">
    <source>
        <dbReference type="SAM" id="MobiDB-lite"/>
    </source>
</evidence>
<feature type="signal peptide" evidence="2">
    <location>
        <begin position="1"/>
        <end position="20"/>
    </location>
</feature>
<accession>A0A3B4V7Y0</accession>
<evidence type="ECO:0000313" key="4">
    <source>
        <dbReference type="Proteomes" id="UP000261420"/>
    </source>
</evidence>
<evidence type="ECO:0000256" key="2">
    <source>
        <dbReference type="SAM" id="SignalP"/>
    </source>
</evidence>
<reference evidence="3" key="1">
    <citation type="submission" date="2025-08" db="UniProtKB">
        <authorList>
            <consortium name="Ensembl"/>
        </authorList>
    </citation>
    <scope>IDENTIFICATION</scope>
</reference>
<feature type="chain" id="PRO_5017193612" evidence="2">
    <location>
        <begin position="21"/>
        <end position="86"/>
    </location>
</feature>
<name>A0A3B4V7Y0_SERDU</name>
<sequence length="86" mass="9741">LHFFSSVVLQISFSFPLLCTQPELENKATPVGSVIEPSCTLTLLYAFSQRTLDGEQGGGPSSKKLRQMKQKRSIDTKRKVLRRWQT</sequence>
<dbReference type="Ensembl" id="ENSSDUT00000027216.1">
    <property type="protein sequence ID" value="ENSSDUP00000026739.1"/>
    <property type="gene ID" value="ENSSDUG00000019386.1"/>
</dbReference>
<feature type="region of interest" description="Disordered" evidence="1">
    <location>
        <begin position="54"/>
        <end position="86"/>
    </location>
</feature>
<dbReference type="Proteomes" id="UP000261420">
    <property type="component" value="Unplaced"/>
</dbReference>
<organism evidence="3 4">
    <name type="scientific">Seriola dumerili</name>
    <name type="common">Greater amberjack</name>
    <name type="synonym">Caranx dumerili</name>
    <dbReference type="NCBI Taxonomy" id="41447"/>
    <lineage>
        <taxon>Eukaryota</taxon>
        <taxon>Metazoa</taxon>
        <taxon>Chordata</taxon>
        <taxon>Craniata</taxon>
        <taxon>Vertebrata</taxon>
        <taxon>Euteleostomi</taxon>
        <taxon>Actinopterygii</taxon>
        <taxon>Neopterygii</taxon>
        <taxon>Teleostei</taxon>
        <taxon>Neoteleostei</taxon>
        <taxon>Acanthomorphata</taxon>
        <taxon>Carangaria</taxon>
        <taxon>Carangiformes</taxon>
        <taxon>Carangidae</taxon>
        <taxon>Seriola</taxon>
    </lineage>
</organism>
<keyword evidence="2" id="KW-0732">Signal</keyword>
<dbReference type="AlphaFoldDB" id="A0A3B4V7Y0"/>
<protein>
    <submittedName>
        <fullName evidence="3">Uncharacterized protein</fullName>
    </submittedName>
</protein>
<proteinExistence type="predicted"/>
<keyword evidence="4" id="KW-1185">Reference proteome</keyword>